<dbReference type="Proteomes" id="UP000826195">
    <property type="component" value="Unassembled WGS sequence"/>
</dbReference>
<sequence>MMTVFTRDPRARGVRGYTDVVQFVVKRVGRAKECRWIRAMFIQFDDANGVKHLILLRGPFHLSLMALEF</sequence>
<organism evidence="1 2">
    <name type="scientific">Cotesia glomerata</name>
    <name type="common">Lepidopteran parasitic wasp</name>
    <name type="synonym">Apanteles glomeratus</name>
    <dbReference type="NCBI Taxonomy" id="32391"/>
    <lineage>
        <taxon>Eukaryota</taxon>
        <taxon>Metazoa</taxon>
        <taxon>Ecdysozoa</taxon>
        <taxon>Arthropoda</taxon>
        <taxon>Hexapoda</taxon>
        <taxon>Insecta</taxon>
        <taxon>Pterygota</taxon>
        <taxon>Neoptera</taxon>
        <taxon>Endopterygota</taxon>
        <taxon>Hymenoptera</taxon>
        <taxon>Apocrita</taxon>
        <taxon>Ichneumonoidea</taxon>
        <taxon>Braconidae</taxon>
        <taxon>Microgastrinae</taxon>
        <taxon>Cotesia</taxon>
    </lineage>
</organism>
<protein>
    <submittedName>
        <fullName evidence="1">Uncharacterized protein</fullName>
    </submittedName>
</protein>
<gene>
    <name evidence="1" type="ORF">KQX54_020065</name>
</gene>
<keyword evidence="2" id="KW-1185">Reference proteome</keyword>
<evidence type="ECO:0000313" key="1">
    <source>
        <dbReference type="EMBL" id="KAH0540811.1"/>
    </source>
</evidence>
<evidence type="ECO:0000313" key="2">
    <source>
        <dbReference type="Proteomes" id="UP000826195"/>
    </source>
</evidence>
<reference evidence="1 2" key="1">
    <citation type="journal article" date="2021" name="J. Hered.">
        <title>A chromosome-level genome assembly of the parasitoid wasp, Cotesia glomerata (Hymenoptera: Braconidae).</title>
        <authorList>
            <person name="Pinto B.J."/>
            <person name="Weis J.J."/>
            <person name="Gamble T."/>
            <person name="Ode P.J."/>
            <person name="Paul R."/>
            <person name="Zaspel J.M."/>
        </authorList>
    </citation>
    <scope>NUCLEOTIDE SEQUENCE [LARGE SCALE GENOMIC DNA]</scope>
    <source>
        <strain evidence="1">CgM1</strain>
    </source>
</reference>
<dbReference type="EMBL" id="JAHXZJ010002609">
    <property type="protein sequence ID" value="KAH0540811.1"/>
    <property type="molecule type" value="Genomic_DNA"/>
</dbReference>
<accession>A0AAV7HLT5</accession>
<dbReference type="AlphaFoldDB" id="A0AAV7HLT5"/>
<proteinExistence type="predicted"/>
<comment type="caution">
    <text evidence="1">The sequence shown here is derived from an EMBL/GenBank/DDBJ whole genome shotgun (WGS) entry which is preliminary data.</text>
</comment>
<name>A0AAV7HLT5_COTGL</name>